<sequence length="118" mass="13814">MDHVLDLLASYLTNRIQKVDVNNMRSSGSVVRMGVPQGLILVFKPYCVMVKEVRPPQRDDEKKLSSNRYRPSDENPDYWENAYLLSDPLSLHWRWRGQAVFQDSSNENSKNFITPTRR</sequence>
<evidence type="ECO:0000313" key="2">
    <source>
        <dbReference type="EMBL" id="GBP97976.1"/>
    </source>
</evidence>
<feature type="compositionally biased region" description="Basic and acidic residues" evidence="1">
    <location>
        <begin position="54"/>
        <end position="64"/>
    </location>
</feature>
<protein>
    <submittedName>
        <fullName evidence="2">Uncharacterized protein</fullName>
    </submittedName>
</protein>
<dbReference type="AlphaFoldDB" id="A0A4C2ABF8"/>
<evidence type="ECO:0000313" key="3">
    <source>
        <dbReference type="Proteomes" id="UP000299102"/>
    </source>
</evidence>
<proteinExistence type="predicted"/>
<accession>A0A4C2ABF8</accession>
<dbReference type="EMBL" id="BGZK01003037">
    <property type="protein sequence ID" value="GBP97976.1"/>
    <property type="molecule type" value="Genomic_DNA"/>
</dbReference>
<feature type="region of interest" description="Disordered" evidence="1">
    <location>
        <begin position="54"/>
        <end position="74"/>
    </location>
</feature>
<comment type="caution">
    <text evidence="2">The sequence shown here is derived from an EMBL/GenBank/DDBJ whole genome shotgun (WGS) entry which is preliminary data.</text>
</comment>
<dbReference type="Proteomes" id="UP000299102">
    <property type="component" value="Unassembled WGS sequence"/>
</dbReference>
<gene>
    <name evidence="2" type="ORF">EVAR_70462_1</name>
</gene>
<name>A0A4C2ABF8_EUMVA</name>
<evidence type="ECO:0000256" key="1">
    <source>
        <dbReference type="SAM" id="MobiDB-lite"/>
    </source>
</evidence>
<dbReference type="OrthoDB" id="414730at2759"/>
<reference evidence="2 3" key="1">
    <citation type="journal article" date="2019" name="Commun. Biol.">
        <title>The bagworm genome reveals a unique fibroin gene that provides high tensile strength.</title>
        <authorList>
            <person name="Kono N."/>
            <person name="Nakamura H."/>
            <person name="Ohtoshi R."/>
            <person name="Tomita M."/>
            <person name="Numata K."/>
            <person name="Arakawa K."/>
        </authorList>
    </citation>
    <scope>NUCLEOTIDE SEQUENCE [LARGE SCALE GENOMIC DNA]</scope>
</reference>
<organism evidence="2 3">
    <name type="scientific">Eumeta variegata</name>
    <name type="common">Bagworm moth</name>
    <name type="synonym">Eumeta japonica</name>
    <dbReference type="NCBI Taxonomy" id="151549"/>
    <lineage>
        <taxon>Eukaryota</taxon>
        <taxon>Metazoa</taxon>
        <taxon>Ecdysozoa</taxon>
        <taxon>Arthropoda</taxon>
        <taxon>Hexapoda</taxon>
        <taxon>Insecta</taxon>
        <taxon>Pterygota</taxon>
        <taxon>Neoptera</taxon>
        <taxon>Endopterygota</taxon>
        <taxon>Lepidoptera</taxon>
        <taxon>Glossata</taxon>
        <taxon>Ditrysia</taxon>
        <taxon>Tineoidea</taxon>
        <taxon>Psychidae</taxon>
        <taxon>Oiketicinae</taxon>
        <taxon>Eumeta</taxon>
    </lineage>
</organism>
<keyword evidence="3" id="KW-1185">Reference proteome</keyword>